<keyword evidence="2" id="KW-1185">Reference proteome</keyword>
<organism evidence="1 2">
    <name type="scientific">Oryzomonas rubra</name>
    <dbReference type="NCBI Taxonomy" id="2509454"/>
    <lineage>
        <taxon>Bacteria</taxon>
        <taxon>Pseudomonadati</taxon>
        <taxon>Thermodesulfobacteriota</taxon>
        <taxon>Desulfuromonadia</taxon>
        <taxon>Geobacterales</taxon>
        <taxon>Geobacteraceae</taxon>
        <taxon>Oryzomonas</taxon>
    </lineage>
</organism>
<dbReference type="Proteomes" id="UP000324298">
    <property type="component" value="Unassembled WGS sequence"/>
</dbReference>
<reference evidence="1 2" key="1">
    <citation type="submission" date="2019-04" db="EMBL/GenBank/DDBJ databases">
        <title>Geobacter ruber sp. nov., ferric-reducing bacteria isolated from paddy soil.</title>
        <authorList>
            <person name="Xu Z."/>
            <person name="Masuda Y."/>
            <person name="Itoh H."/>
            <person name="Senoo K."/>
        </authorList>
    </citation>
    <scope>NUCLEOTIDE SEQUENCE [LARGE SCALE GENOMIC DNA]</scope>
    <source>
        <strain evidence="1 2">Red88</strain>
    </source>
</reference>
<dbReference type="EMBL" id="SRSD01000010">
    <property type="protein sequence ID" value="KAA0888800.1"/>
    <property type="molecule type" value="Genomic_DNA"/>
</dbReference>
<comment type="caution">
    <text evidence="1">The sequence shown here is derived from an EMBL/GenBank/DDBJ whole genome shotgun (WGS) entry which is preliminary data.</text>
</comment>
<name>A0A5A9X750_9BACT</name>
<evidence type="ECO:0000313" key="1">
    <source>
        <dbReference type="EMBL" id="KAA0888800.1"/>
    </source>
</evidence>
<evidence type="ECO:0000313" key="2">
    <source>
        <dbReference type="Proteomes" id="UP000324298"/>
    </source>
</evidence>
<dbReference type="OrthoDB" id="9152081at2"/>
<protein>
    <submittedName>
        <fullName evidence="1">Uncharacterized protein</fullName>
    </submittedName>
</protein>
<gene>
    <name evidence="1" type="ORF">ET418_15585</name>
</gene>
<accession>A0A5A9X750</accession>
<dbReference type="RefSeq" id="WP_149309158.1">
    <property type="nucleotide sequence ID" value="NZ_SRSD01000010.1"/>
</dbReference>
<sequence>MSHFTVMVIGNDVEKQLAPFHEFECTGINDEYVQDVDITDELAQRIADGESLEDALSYHGLEDRIVSDESEVEKVGEECRHKYGYAIVKDGKLIKAVNRTNPNNKWDWFQFGGRWSGFFQLKPGATGELGSRSLIAMHEDPDGGPDPLTRADSALKKDIDFAAMRDAAGARAADTYDKARALIDGKLDGYISWDKMRDEVHAGDIGLARKAYHAQPAVHAFSEGGNTSFGFFSSVDEFYPISREEYIKSARAGAIATLAVLKDGKWYEQGEMGWWGVVFDKKPAQDWSLEFSILLDALPDDTLLTVVDCHI</sequence>
<proteinExistence type="predicted"/>
<dbReference type="AlphaFoldDB" id="A0A5A9X750"/>